<keyword evidence="3" id="KW-1003">Cell membrane</keyword>
<comment type="subcellular location">
    <subcellularLocation>
        <location evidence="1">Cell membrane</location>
        <topology evidence="1">Multi-pass membrane protein</topology>
    </subcellularLocation>
</comment>
<keyword evidence="9" id="KW-1185">Reference proteome</keyword>
<evidence type="ECO:0000256" key="1">
    <source>
        <dbReference type="ARBA" id="ARBA00004651"/>
    </source>
</evidence>
<evidence type="ECO:0000256" key="3">
    <source>
        <dbReference type="ARBA" id="ARBA00022475"/>
    </source>
</evidence>
<feature type="transmembrane region" description="Helical" evidence="7">
    <location>
        <begin position="59"/>
        <end position="79"/>
    </location>
</feature>
<sequence>MSIIGWIVLGLISGFIASKIVNRAGAGFIFDIVLGIVGAFVGGFLFTHLGGVGITGFNLYSMVVAVIGAIVVLIIYHALFGRRVM</sequence>
<evidence type="ECO:0000256" key="7">
    <source>
        <dbReference type="SAM" id="Phobius"/>
    </source>
</evidence>
<evidence type="ECO:0000256" key="6">
    <source>
        <dbReference type="ARBA" id="ARBA00023136"/>
    </source>
</evidence>
<evidence type="ECO:0000313" key="9">
    <source>
        <dbReference type="Proteomes" id="UP000646365"/>
    </source>
</evidence>
<evidence type="ECO:0000256" key="2">
    <source>
        <dbReference type="ARBA" id="ARBA00011006"/>
    </source>
</evidence>
<protein>
    <submittedName>
        <fullName evidence="8">Transglycosylase</fullName>
    </submittedName>
</protein>
<keyword evidence="6 7" id="KW-0472">Membrane</keyword>
<gene>
    <name evidence="8" type="ORF">GCM10011611_46250</name>
</gene>
<reference evidence="8" key="1">
    <citation type="journal article" date="2014" name="Int. J. Syst. Evol. Microbiol.">
        <title>Complete genome sequence of Corynebacterium casei LMG S-19264T (=DSM 44701T), isolated from a smear-ripened cheese.</title>
        <authorList>
            <consortium name="US DOE Joint Genome Institute (JGI-PGF)"/>
            <person name="Walter F."/>
            <person name="Albersmeier A."/>
            <person name="Kalinowski J."/>
            <person name="Ruckert C."/>
        </authorList>
    </citation>
    <scope>NUCLEOTIDE SEQUENCE</scope>
    <source>
        <strain evidence="8">CGMCC 1.15725</strain>
    </source>
</reference>
<dbReference type="Pfam" id="PF04226">
    <property type="entry name" value="Transgly_assoc"/>
    <property type="match status" value="1"/>
</dbReference>
<name>A0A8J2YXU2_9PROT</name>
<reference evidence="8" key="2">
    <citation type="submission" date="2020-09" db="EMBL/GenBank/DDBJ databases">
        <authorList>
            <person name="Sun Q."/>
            <person name="Zhou Y."/>
        </authorList>
    </citation>
    <scope>NUCLEOTIDE SEQUENCE</scope>
    <source>
        <strain evidence="8">CGMCC 1.15725</strain>
    </source>
</reference>
<dbReference type="RefSeq" id="WP_189050231.1">
    <property type="nucleotide sequence ID" value="NZ_BMJQ01000013.1"/>
</dbReference>
<dbReference type="GO" id="GO:0005886">
    <property type="term" value="C:plasma membrane"/>
    <property type="evidence" value="ECO:0007669"/>
    <property type="project" value="UniProtKB-SubCell"/>
</dbReference>
<comment type="caution">
    <text evidence="8">The sequence shown here is derived from an EMBL/GenBank/DDBJ whole genome shotgun (WGS) entry which is preliminary data.</text>
</comment>
<dbReference type="PANTHER" id="PTHR33884:SF3">
    <property type="entry name" value="UPF0410 PROTEIN YMGE"/>
    <property type="match status" value="1"/>
</dbReference>
<dbReference type="Proteomes" id="UP000646365">
    <property type="component" value="Unassembled WGS sequence"/>
</dbReference>
<feature type="transmembrane region" description="Helical" evidence="7">
    <location>
        <begin position="28"/>
        <end position="47"/>
    </location>
</feature>
<organism evidence="8 9">
    <name type="scientific">Aliidongia dinghuensis</name>
    <dbReference type="NCBI Taxonomy" id="1867774"/>
    <lineage>
        <taxon>Bacteria</taxon>
        <taxon>Pseudomonadati</taxon>
        <taxon>Pseudomonadota</taxon>
        <taxon>Alphaproteobacteria</taxon>
        <taxon>Rhodospirillales</taxon>
        <taxon>Dongiaceae</taxon>
        <taxon>Aliidongia</taxon>
    </lineage>
</organism>
<feature type="transmembrane region" description="Helical" evidence="7">
    <location>
        <begin position="6"/>
        <end position="21"/>
    </location>
</feature>
<dbReference type="EMBL" id="BMJQ01000013">
    <property type="protein sequence ID" value="GGF34780.1"/>
    <property type="molecule type" value="Genomic_DNA"/>
</dbReference>
<dbReference type="AlphaFoldDB" id="A0A8J2YXU2"/>
<proteinExistence type="inferred from homology"/>
<comment type="similarity">
    <text evidence="2">Belongs to the UPF0410 family.</text>
</comment>
<dbReference type="PANTHER" id="PTHR33884">
    <property type="entry name" value="UPF0410 PROTEIN YMGE"/>
    <property type="match status" value="1"/>
</dbReference>
<accession>A0A8J2YXU2</accession>
<evidence type="ECO:0000313" key="8">
    <source>
        <dbReference type="EMBL" id="GGF34780.1"/>
    </source>
</evidence>
<keyword evidence="5 7" id="KW-1133">Transmembrane helix</keyword>
<dbReference type="InterPro" id="IPR007341">
    <property type="entry name" value="Transgly_assoc"/>
</dbReference>
<evidence type="ECO:0000256" key="4">
    <source>
        <dbReference type="ARBA" id="ARBA00022692"/>
    </source>
</evidence>
<evidence type="ECO:0000256" key="5">
    <source>
        <dbReference type="ARBA" id="ARBA00022989"/>
    </source>
</evidence>
<keyword evidence="4 7" id="KW-0812">Transmembrane</keyword>